<feature type="transmembrane region" description="Helical" evidence="10">
    <location>
        <begin position="293"/>
        <end position="312"/>
    </location>
</feature>
<evidence type="ECO:0000256" key="2">
    <source>
        <dbReference type="ARBA" id="ARBA00022475"/>
    </source>
</evidence>
<dbReference type="PRINTS" id="PR00237">
    <property type="entry name" value="GPCRRHODOPSN"/>
</dbReference>
<keyword evidence="6 10" id="KW-0472">Membrane</keyword>
<keyword evidence="9" id="KW-0807">Transducer</keyword>
<proteinExistence type="predicted"/>
<organism evidence="12 13">
    <name type="scientific">Porites lobata</name>
    <dbReference type="NCBI Taxonomy" id="104759"/>
    <lineage>
        <taxon>Eukaryota</taxon>
        <taxon>Metazoa</taxon>
        <taxon>Cnidaria</taxon>
        <taxon>Anthozoa</taxon>
        <taxon>Hexacorallia</taxon>
        <taxon>Scleractinia</taxon>
        <taxon>Fungiina</taxon>
        <taxon>Poritidae</taxon>
        <taxon>Porites</taxon>
    </lineage>
</organism>
<evidence type="ECO:0000259" key="11">
    <source>
        <dbReference type="PROSITE" id="PS50262"/>
    </source>
</evidence>
<keyword evidence="2" id="KW-1003">Cell membrane</keyword>
<feature type="transmembrane region" description="Helical" evidence="10">
    <location>
        <begin position="118"/>
        <end position="144"/>
    </location>
</feature>
<dbReference type="PANTHER" id="PTHR24248:SF199">
    <property type="entry name" value="IP13425P-RELATED"/>
    <property type="match status" value="1"/>
</dbReference>
<protein>
    <recommendedName>
        <fullName evidence="11">G-protein coupled receptors family 1 profile domain-containing protein</fullName>
    </recommendedName>
</protein>
<feature type="transmembrane region" description="Helical" evidence="10">
    <location>
        <begin position="43"/>
        <end position="64"/>
    </location>
</feature>
<evidence type="ECO:0000256" key="7">
    <source>
        <dbReference type="ARBA" id="ARBA00023157"/>
    </source>
</evidence>
<evidence type="ECO:0000256" key="4">
    <source>
        <dbReference type="ARBA" id="ARBA00022989"/>
    </source>
</evidence>
<feature type="transmembrane region" description="Helical" evidence="10">
    <location>
        <begin position="76"/>
        <end position="97"/>
    </location>
</feature>
<dbReference type="PROSITE" id="PS50262">
    <property type="entry name" value="G_PROTEIN_RECEP_F1_2"/>
    <property type="match status" value="1"/>
</dbReference>
<evidence type="ECO:0000256" key="9">
    <source>
        <dbReference type="ARBA" id="ARBA00023224"/>
    </source>
</evidence>
<dbReference type="PANTHER" id="PTHR24248">
    <property type="entry name" value="ADRENERGIC RECEPTOR-RELATED G-PROTEIN COUPLED RECEPTOR"/>
    <property type="match status" value="1"/>
</dbReference>
<dbReference type="SUPFAM" id="SSF81321">
    <property type="entry name" value="Family A G protein-coupled receptor-like"/>
    <property type="match status" value="1"/>
</dbReference>
<comment type="caution">
    <text evidence="12">The sequence shown here is derived from an EMBL/GenBank/DDBJ whole genome shotgun (WGS) entry which is preliminary data.</text>
</comment>
<dbReference type="Pfam" id="PF00001">
    <property type="entry name" value="7tm_1"/>
    <property type="match status" value="1"/>
</dbReference>
<sequence>MSPENFATTAYMFLVSVVGSAGNVLVILAIVHKRRLRTIPNYFLFNLAVCDLLNCSLAIPLRLVEGFQPGSIPCSVVIALTVLFDGLSRLNIIFISIDRFIAIKYPLGYSLSMTHKNATALITSGWLIMVVFSILPVMGVGSAPTEILSNNQGLCFFSTNLSKAYLLVFLIALCLLPLILATLINFFLLKTSHRQMRVIHDQQANIESGTVENNSLEISATNTNVTFSTNGEGTSSLEVRHYKRKIHALRQRKVVKMVIILVGLFIILVLPITLIDLVTAFGESGVPPLVAKIAVSMIYTNATVNVFVYAGFIGEFRRAFSQLIRAGRARFVSPFQFAKC</sequence>
<evidence type="ECO:0000313" key="13">
    <source>
        <dbReference type="Proteomes" id="UP001159405"/>
    </source>
</evidence>
<feature type="transmembrane region" description="Helical" evidence="10">
    <location>
        <begin position="254"/>
        <end position="281"/>
    </location>
</feature>
<accession>A0ABN8PCD6</accession>
<dbReference type="EMBL" id="CALNXK010000061">
    <property type="protein sequence ID" value="CAH3138645.1"/>
    <property type="molecule type" value="Genomic_DNA"/>
</dbReference>
<feature type="transmembrane region" description="Helical" evidence="10">
    <location>
        <begin position="6"/>
        <end position="31"/>
    </location>
</feature>
<feature type="transmembrane region" description="Helical" evidence="10">
    <location>
        <begin position="164"/>
        <end position="189"/>
    </location>
</feature>
<dbReference type="SMART" id="SM01381">
    <property type="entry name" value="7TM_GPCR_Srsx"/>
    <property type="match status" value="1"/>
</dbReference>
<keyword evidence="13" id="KW-1185">Reference proteome</keyword>
<keyword evidence="8" id="KW-0675">Receptor</keyword>
<evidence type="ECO:0000256" key="5">
    <source>
        <dbReference type="ARBA" id="ARBA00023040"/>
    </source>
</evidence>
<gene>
    <name evidence="12" type="ORF">PLOB_00040246</name>
</gene>
<dbReference type="Proteomes" id="UP001159405">
    <property type="component" value="Unassembled WGS sequence"/>
</dbReference>
<dbReference type="Gene3D" id="1.20.1070.10">
    <property type="entry name" value="Rhodopsin 7-helix transmembrane proteins"/>
    <property type="match status" value="1"/>
</dbReference>
<keyword evidence="4 10" id="KW-1133">Transmembrane helix</keyword>
<comment type="subcellular location">
    <subcellularLocation>
        <location evidence="1">Cell membrane</location>
        <topology evidence="1">Multi-pass membrane protein</topology>
    </subcellularLocation>
</comment>
<feature type="domain" description="G-protein coupled receptors family 1 profile" evidence="11">
    <location>
        <begin position="22"/>
        <end position="309"/>
    </location>
</feature>
<evidence type="ECO:0000256" key="3">
    <source>
        <dbReference type="ARBA" id="ARBA00022692"/>
    </source>
</evidence>
<keyword evidence="5" id="KW-0297">G-protein coupled receptor</keyword>
<name>A0ABN8PCD6_9CNID</name>
<dbReference type="InterPro" id="IPR000276">
    <property type="entry name" value="GPCR_Rhodpsn"/>
</dbReference>
<keyword evidence="3 10" id="KW-0812">Transmembrane</keyword>
<evidence type="ECO:0000256" key="10">
    <source>
        <dbReference type="SAM" id="Phobius"/>
    </source>
</evidence>
<keyword evidence="7" id="KW-1015">Disulfide bond</keyword>
<evidence type="ECO:0000256" key="8">
    <source>
        <dbReference type="ARBA" id="ARBA00023170"/>
    </source>
</evidence>
<evidence type="ECO:0000256" key="1">
    <source>
        <dbReference type="ARBA" id="ARBA00004651"/>
    </source>
</evidence>
<dbReference type="InterPro" id="IPR017452">
    <property type="entry name" value="GPCR_Rhodpsn_7TM"/>
</dbReference>
<reference evidence="12 13" key="1">
    <citation type="submission" date="2022-05" db="EMBL/GenBank/DDBJ databases">
        <authorList>
            <consortium name="Genoscope - CEA"/>
            <person name="William W."/>
        </authorList>
    </citation>
    <scope>NUCLEOTIDE SEQUENCE [LARGE SCALE GENOMIC DNA]</scope>
</reference>
<evidence type="ECO:0000313" key="12">
    <source>
        <dbReference type="EMBL" id="CAH3138645.1"/>
    </source>
</evidence>
<evidence type="ECO:0000256" key="6">
    <source>
        <dbReference type="ARBA" id="ARBA00023136"/>
    </source>
</evidence>